<feature type="non-terminal residue" evidence="2">
    <location>
        <position position="460"/>
    </location>
</feature>
<name>A0A2G9ZKP1_9BACT</name>
<dbReference type="InterPro" id="IPR051266">
    <property type="entry name" value="CLCR"/>
</dbReference>
<dbReference type="Pfam" id="PF00092">
    <property type="entry name" value="VWA"/>
    <property type="match status" value="1"/>
</dbReference>
<dbReference type="SUPFAM" id="SSF117074">
    <property type="entry name" value="Hypothetical protein PA1324"/>
    <property type="match status" value="1"/>
</dbReference>
<comment type="caution">
    <text evidence="2">The sequence shown here is derived from an EMBL/GenBank/DDBJ whole genome shotgun (WGS) entry which is preliminary data.</text>
</comment>
<protein>
    <recommendedName>
        <fullName evidence="1">VWFA domain-containing protein</fullName>
    </recommendedName>
</protein>
<dbReference type="SUPFAM" id="SSF53300">
    <property type="entry name" value="vWA-like"/>
    <property type="match status" value="1"/>
</dbReference>
<evidence type="ECO:0000259" key="1">
    <source>
        <dbReference type="PROSITE" id="PS50234"/>
    </source>
</evidence>
<dbReference type="EMBL" id="PCSD01000067">
    <property type="protein sequence ID" value="PIP33724.1"/>
    <property type="molecule type" value="Genomic_DNA"/>
</dbReference>
<dbReference type="InterPro" id="IPR041033">
    <property type="entry name" value="SpaA_PFL_dom_1"/>
</dbReference>
<accession>A0A2G9ZKP1</accession>
<sequence length="460" mass="49897">MKKYGYRYFARPPKAKIFKFFTAANAFLLILQMSFGGLLFLGLPLRPAQAVVAPPNNLCYSDLDVMLVMDRSGSMADTSRCIWWNTIKNKWETEYNKTYSYCLYRNQPSPHQSKFTVYNPTKFVSAKSAGNYFLSLLGAQDQSALVSFADDAAVNKTLDYNHPGTQSAVSALTALGATNIGDGIGFGINELNSGRGRAQAVKTIILLTDGMANKPSGPGYGEWPADVTYAVNKAALAASYGIVIFTIGLGDNGEINESMLQNIANTTGGQYFHAPSQTDLQAIYNSIAQRLCELGSISGCKYEDTDQDGDLLDETNKLAGWTIQLNNSDHQVQETDASGCYKFSGLNPGVYTITELDQAGVPYKQTFPTTMTYSINLGVEENRTDVDFGNYLPNCGNQFVDTFWGEVCEIGQSTPCADGAGYTGVKNCLSDCSGWRDCIVDTSCGDGIINDGETCDYGDG</sequence>
<dbReference type="Proteomes" id="UP000230729">
    <property type="component" value="Unassembled WGS sequence"/>
</dbReference>
<dbReference type="PANTHER" id="PTHR10579:SF43">
    <property type="entry name" value="ZINC FINGER (C3HC4-TYPE RING FINGER) FAMILY PROTEIN"/>
    <property type="match status" value="1"/>
</dbReference>
<evidence type="ECO:0000313" key="2">
    <source>
        <dbReference type="EMBL" id="PIP33724.1"/>
    </source>
</evidence>
<dbReference type="InterPro" id="IPR002035">
    <property type="entry name" value="VWF_A"/>
</dbReference>
<gene>
    <name evidence="2" type="ORF">COX22_02845</name>
</gene>
<feature type="domain" description="VWFA" evidence="1">
    <location>
        <begin position="64"/>
        <end position="287"/>
    </location>
</feature>
<reference evidence="2 3" key="1">
    <citation type="submission" date="2017-09" db="EMBL/GenBank/DDBJ databases">
        <title>Depth-based differentiation of microbial function through sediment-hosted aquifers and enrichment of novel symbionts in the deep terrestrial subsurface.</title>
        <authorList>
            <person name="Probst A.J."/>
            <person name="Ladd B."/>
            <person name="Jarett J.K."/>
            <person name="Geller-Mcgrath D.E."/>
            <person name="Sieber C.M."/>
            <person name="Emerson J.B."/>
            <person name="Anantharaman K."/>
            <person name="Thomas B.C."/>
            <person name="Malmstrom R."/>
            <person name="Stieglmeier M."/>
            <person name="Klingl A."/>
            <person name="Woyke T."/>
            <person name="Ryan C.M."/>
            <person name="Banfield J.F."/>
        </authorList>
    </citation>
    <scope>NUCLEOTIDE SEQUENCE [LARGE SCALE GENOMIC DNA]</scope>
    <source>
        <strain evidence="2">CG23_combo_of_CG06-09_8_20_14_all_49_15</strain>
    </source>
</reference>
<dbReference type="InterPro" id="IPR036465">
    <property type="entry name" value="vWFA_dom_sf"/>
</dbReference>
<dbReference type="PANTHER" id="PTHR10579">
    <property type="entry name" value="CALCIUM-ACTIVATED CHLORIDE CHANNEL REGULATOR"/>
    <property type="match status" value="1"/>
</dbReference>
<dbReference type="AlphaFoldDB" id="A0A2G9ZKP1"/>
<dbReference type="SMART" id="SM00327">
    <property type="entry name" value="VWA"/>
    <property type="match status" value="1"/>
</dbReference>
<proteinExistence type="predicted"/>
<dbReference type="Gene3D" id="2.60.40.10">
    <property type="entry name" value="Immunoglobulins"/>
    <property type="match status" value="1"/>
</dbReference>
<evidence type="ECO:0000313" key="3">
    <source>
        <dbReference type="Proteomes" id="UP000230729"/>
    </source>
</evidence>
<dbReference type="InterPro" id="IPR013783">
    <property type="entry name" value="Ig-like_fold"/>
</dbReference>
<dbReference type="Pfam" id="PF17802">
    <property type="entry name" value="SpaA"/>
    <property type="match status" value="1"/>
</dbReference>
<dbReference type="PROSITE" id="PS50234">
    <property type="entry name" value="VWFA"/>
    <property type="match status" value="1"/>
</dbReference>
<organism evidence="2 3">
    <name type="scientific">Candidatus Falkowbacteria bacterium CG23_combo_of_CG06-09_8_20_14_all_49_15</name>
    <dbReference type="NCBI Taxonomy" id="1974572"/>
    <lineage>
        <taxon>Bacteria</taxon>
        <taxon>Candidatus Falkowiibacteriota</taxon>
    </lineage>
</organism>
<dbReference type="Gene3D" id="3.40.50.410">
    <property type="entry name" value="von Willebrand factor, type A domain"/>
    <property type="match status" value="1"/>
</dbReference>